<sequence length="206" mass="23259">VEDREGSMLFVFLGPCSLISEHVCRLCQASHLHLVNQSTIILLQSFAFRLYILVAHYLVQTNVPIEVMRRLRLLGYTASHFDPIGSTRAILVVIVDLVLSPVVMTFIFVVRRKLIMRIAQAISLLRLEIMKSLKALTYQTMLPCGVAIGGTLYLLDATQIWSNEFSERFMMIVLLVLISQTCSIFSLASPLINFTVLPPYRALVPF</sequence>
<evidence type="ECO:0000313" key="8">
    <source>
        <dbReference type="Proteomes" id="UP001432027"/>
    </source>
</evidence>
<comment type="similarity">
    <text evidence="2">Belongs to the nematode receptor-like protein srd family.</text>
</comment>
<evidence type="ECO:0000256" key="6">
    <source>
        <dbReference type="SAM" id="Phobius"/>
    </source>
</evidence>
<protein>
    <recommendedName>
        <fullName evidence="9">G protein-coupled receptor</fullName>
    </recommendedName>
</protein>
<proteinExistence type="inferred from homology"/>
<dbReference type="InterPro" id="IPR050920">
    <property type="entry name" value="Nematode_rcpt-like_delta"/>
</dbReference>
<evidence type="ECO:0000256" key="5">
    <source>
        <dbReference type="ARBA" id="ARBA00023136"/>
    </source>
</evidence>
<reference evidence="7" key="1">
    <citation type="submission" date="2023-10" db="EMBL/GenBank/DDBJ databases">
        <title>Genome assembly of Pristionchus species.</title>
        <authorList>
            <person name="Yoshida K."/>
            <person name="Sommer R.J."/>
        </authorList>
    </citation>
    <scope>NUCLEOTIDE SEQUENCE</scope>
    <source>
        <strain evidence="7">RS0144</strain>
    </source>
</reference>
<dbReference type="PANTHER" id="PTHR22945:SF40">
    <property type="entry name" value="SERPENTINE RECEPTOR, CLASS D (DELTA)-RELATED"/>
    <property type="match status" value="1"/>
</dbReference>
<organism evidence="7 8">
    <name type="scientific">Pristionchus entomophagus</name>
    <dbReference type="NCBI Taxonomy" id="358040"/>
    <lineage>
        <taxon>Eukaryota</taxon>
        <taxon>Metazoa</taxon>
        <taxon>Ecdysozoa</taxon>
        <taxon>Nematoda</taxon>
        <taxon>Chromadorea</taxon>
        <taxon>Rhabditida</taxon>
        <taxon>Rhabditina</taxon>
        <taxon>Diplogasteromorpha</taxon>
        <taxon>Diplogasteroidea</taxon>
        <taxon>Neodiplogasteridae</taxon>
        <taxon>Pristionchus</taxon>
    </lineage>
</organism>
<feature type="transmembrane region" description="Helical" evidence="6">
    <location>
        <begin position="39"/>
        <end position="59"/>
    </location>
</feature>
<dbReference type="InterPro" id="IPR019421">
    <property type="entry name" value="7TM_GPCR_serpentine_rcpt_Srd"/>
</dbReference>
<gene>
    <name evidence="7" type="ORF">PENTCL1PPCAC_16236</name>
</gene>
<dbReference type="Pfam" id="PF10317">
    <property type="entry name" value="7TM_GPCR_Srd"/>
    <property type="match status" value="2"/>
</dbReference>
<keyword evidence="3 6" id="KW-0812">Transmembrane</keyword>
<evidence type="ECO:0000256" key="3">
    <source>
        <dbReference type="ARBA" id="ARBA00022692"/>
    </source>
</evidence>
<keyword evidence="5 6" id="KW-0472">Membrane</keyword>
<dbReference type="Proteomes" id="UP001432027">
    <property type="component" value="Unassembled WGS sequence"/>
</dbReference>
<dbReference type="PANTHER" id="PTHR22945">
    <property type="entry name" value="SERPENTINE RECEPTOR, CLASS D DELTA"/>
    <property type="match status" value="1"/>
</dbReference>
<dbReference type="GO" id="GO:0016020">
    <property type="term" value="C:membrane"/>
    <property type="evidence" value="ECO:0007669"/>
    <property type="project" value="UniProtKB-SubCell"/>
</dbReference>
<dbReference type="EMBL" id="BTSX01000004">
    <property type="protein sequence ID" value="GMS94061.1"/>
    <property type="molecule type" value="Genomic_DNA"/>
</dbReference>
<keyword evidence="4 6" id="KW-1133">Transmembrane helix</keyword>
<feature type="non-terminal residue" evidence="7">
    <location>
        <position position="1"/>
    </location>
</feature>
<evidence type="ECO:0000256" key="1">
    <source>
        <dbReference type="ARBA" id="ARBA00004141"/>
    </source>
</evidence>
<accession>A0AAV5TIC5</accession>
<comment type="subcellular location">
    <subcellularLocation>
        <location evidence="1">Membrane</location>
        <topology evidence="1">Multi-pass membrane protein</topology>
    </subcellularLocation>
</comment>
<evidence type="ECO:0000256" key="2">
    <source>
        <dbReference type="ARBA" id="ARBA00009166"/>
    </source>
</evidence>
<name>A0AAV5TIC5_9BILA</name>
<evidence type="ECO:0000313" key="7">
    <source>
        <dbReference type="EMBL" id="GMS94061.1"/>
    </source>
</evidence>
<feature type="transmembrane region" description="Helical" evidence="6">
    <location>
        <begin position="89"/>
        <end position="110"/>
    </location>
</feature>
<feature type="non-terminal residue" evidence="7">
    <location>
        <position position="206"/>
    </location>
</feature>
<evidence type="ECO:0000256" key="4">
    <source>
        <dbReference type="ARBA" id="ARBA00022989"/>
    </source>
</evidence>
<dbReference type="AlphaFoldDB" id="A0AAV5TIC5"/>
<feature type="transmembrane region" description="Helical" evidence="6">
    <location>
        <begin position="135"/>
        <end position="154"/>
    </location>
</feature>
<feature type="transmembrane region" description="Helical" evidence="6">
    <location>
        <begin position="169"/>
        <end position="192"/>
    </location>
</feature>
<evidence type="ECO:0008006" key="9">
    <source>
        <dbReference type="Google" id="ProtNLM"/>
    </source>
</evidence>
<comment type="caution">
    <text evidence="7">The sequence shown here is derived from an EMBL/GenBank/DDBJ whole genome shotgun (WGS) entry which is preliminary data.</text>
</comment>
<keyword evidence="8" id="KW-1185">Reference proteome</keyword>